<gene>
    <name evidence="2" type="ORF">RSOL_184540</name>
</gene>
<accession>X8J3S8</accession>
<name>X8J3S8_9AGAM</name>
<proteinExistence type="predicted"/>
<evidence type="ECO:0000313" key="2">
    <source>
        <dbReference type="EMBL" id="EUC56547.1"/>
    </source>
</evidence>
<dbReference type="Pfam" id="PF14521">
    <property type="entry name" value="Aspzincin_M35"/>
    <property type="match status" value="1"/>
</dbReference>
<evidence type="ECO:0000313" key="3">
    <source>
        <dbReference type="Proteomes" id="UP000030108"/>
    </source>
</evidence>
<evidence type="ECO:0000259" key="1">
    <source>
        <dbReference type="Pfam" id="PF14521"/>
    </source>
</evidence>
<sequence>MKQIKEAATFSNNLVTNANSHLASLKSNGPKNHYAKWFGPYELIDSNIVKAHFDVITAKATLLTYDCSACKTQRHYGAMQAYTTPKKDRAKINLCGKFWTSPATASGNLRVGCCRLAHIAILAQQGPAAAEQRLHQSAAADFRQLQYYFG</sequence>
<reference evidence="3" key="1">
    <citation type="journal article" date="2014" name="Genome Announc.">
        <title>Draft genome sequence of the plant-pathogenic soil fungus Rhizoctonia solani anastomosis group 3 strain Rhs1AP.</title>
        <authorList>
            <person name="Cubeta M.A."/>
            <person name="Thomas E."/>
            <person name="Dean R.A."/>
            <person name="Jabaji S."/>
            <person name="Neate S.M."/>
            <person name="Tavantzis S."/>
            <person name="Toda T."/>
            <person name="Vilgalys R."/>
            <person name="Bharathan N."/>
            <person name="Fedorova-Abrams N."/>
            <person name="Pakala S.B."/>
            <person name="Pakala S.M."/>
            <person name="Zafar N."/>
            <person name="Joardar V."/>
            <person name="Losada L."/>
            <person name="Nierman W.C."/>
        </authorList>
    </citation>
    <scope>NUCLEOTIDE SEQUENCE [LARGE SCALE GENOMIC DNA]</scope>
    <source>
        <strain evidence="3">AG-3</strain>
    </source>
</reference>
<organism evidence="2 3">
    <name type="scientific">Rhizoctonia solani AG-3 Rhs1AP</name>
    <dbReference type="NCBI Taxonomy" id="1086054"/>
    <lineage>
        <taxon>Eukaryota</taxon>
        <taxon>Fungi</taxon>
        <taxon>Dikarya</taxon>
        <taxon>Basidiomycota</taxon>
        <taxon>Agaricomycotina</taxon>
        <taxon>Agaricomycetes</taxon>
        <taxon>Cantharellales</taxon>
        <taxon>Ceratobasidiaceae</taxon>
        <taxon>Rhizoctonia</taxon>
    </lineage>
</organism>
<dbReference type="EMBL" id="JATN01000322">
    <property type="protein sequence ID" value="EUC56547.1"/>
    <property type="molecule type" value="Genomic_DNA"/>
</dbReference>
<protein>
    <recommendedName>
        <fullName evidence="1">Lysine-specific metallo-endopeptidase domain-containing protein</fullName>
    </recommendedName>
</protein>
<dbReference type="InterPro" id="IPR024079">
    <property type="entry name" value="MetalloPept_cat_dom_sf"/>
</dbReference>
<feature type="non-terminal residue" evidence="2">
    <location>
        <position position="150"/>
    </location>
</feature>
<dbReference type="Proteomes" id="UP000030108">
    <property type="component" value="Unassembled WGS sequence"/>
</dbReference>
<dbReference type="SUPFAM" id="SSF55486">
    <property type="entry name" value="Metalloproteases ('zincins'), catalytic domain"/>
    <property type="match status" value="1"/>
</dbReference>
<comment type="caution">
    <text evidence="2">The sequence shown here is derived from an EMBL/GenBank/DDBJ whole genome shotgun (WGS) entry which is preliminary data.</text>
</comment>
<dbReference type="AlphaFoldDB" id="X8J3S8"/>
<dbReference type="InterPro" id="IPR029463">
    <property type="entry name" value="Lys_MEP"/>
</dbReference>
<feature type="domain" description="Lysine-specific metallo-endopeptidase" evidence="1">
    <location>
        <begin position="27"/>
        <end position="106"/>
    </location>
</feature>
<dbReference type="Gene3D" id="3.40.390.10">
    <property type="entry name" value="Collagenase (Catalytic Domain)"/>
    <property type="match status" value="1"/>
</dbReference>
<dbReference type="GO" id="GO:0004222">
    <property type="term" value="F:metalloendopeptidase activity"/>
    <property type="evidence" value="ECO:0007669"/>
    <property type="project" value="InterPro"/>
</dbReference>